<dbReference type="Proteomes" id="UP000626109">
    <property type="component" value="Unassembled WGS sequence"/>
</dbReference>
<feature type="signal peptide" evidence="1">
    <location>
        <begin position="1"/>
        <end position="19"/>
    </location>
</feature>
<dbReference type="Gene3D" id="3.40.50.150">
    <property type="entry name" value="Vaccinia Virus protein VP39"/>
    <property type="match status" value="1"/>
</dbReference>
<dbReference type="InterPro" id="IPR006342">
    <property type="entry name" value="FkbM_mtfrase"/>
</dbReference>
<proteinExistence type="predicted"/>
<reference evidence="3" key="1">
    <citation type="submission" date="2021-02" db="EMBL/GenBank/DDBJ databases">
        <authorList>
            <person name="Dougan E. K."/>
            <person name="Rhodes N."/>
            <person name="Thang M."/>
            <person name="Chan C."/>
        </authorList>
    </citation>
    <scope>NUCLEOTIDE SEQUENCE</scope>
</reference>
<comment type="caution">
    <text evidence="3">The sequence shown here is derived from an EMBL/GenBank/DDBJ whole genome shotgun (WGS) entry which is preliminary data.</text>
</comment>
<accession>A0A813IIC0</accession>
<evidence type="ECO:0000313" key="3">
    <source>
        <dbReference type="EMBL" id="CAE8653582.1"/>
    </source>
</evidence>
<evidence type="ECO:0000256" key="1">
    <source>
        <dbReference type="SAM" id="SignalP"/>
    </source>
</evidence>
<dbReference type="InterPro" id="IPR029063">
    <property type="entry name" value="SAM-dependent_MTases_sf"/>
</dbReference>
<protein>
    <recommendedName>
        <fullName evidence="2">Methyltransferase FkbM domain-containing protein</fullName>
    </recommendedName>
</protein>
<evidence type="ECO:0000313" key="4">
    <source>
        <dbReference type="Proteomes" id="UP000626109"/>
    </source>
</evidence>
<feature type="domain" description="Methyltransferase FkbM" evidence="2">
    <location>
        <begin position="132"/>
        <end position="261"/>
    </location>
</feature>
<dbReference type="AlphaFoldDB" id="A0A813IIC0"/>
<keyword evidence="1" id="KW-0732">Signal</keyword>
<dbReference type="SUPFAM" id="SSF53335">
    <property type="entry name" value="S-adenosyl-L-methionine-dependent methyltransferases"/>
    <property type="match status" value="1"/>
</dbReference>
<gene>
    <name evidence="3" type="ORF">PGLA2088_LOCUS10481</name>
</gene>
<dbReference type="EMBL" id="CAJNNW010011767">
    <property type="protein sequence ID" value="CAE8653582.1"/>
    <property type="molecule type" value="Genomic_DNA"/>
</dbReference>
<dbReference type="Pfam" id="PF05050">
    <property type="entry name" value="Methyltransf_21"/>
    <property type="match status" value="1"/>
</dbReference>
<dbReference type="NCBIfam" id="TIGR01444">
    <property type="entry name" value="fkbM_fam"/>
    <property type="match status" value="1"/>
</dbReference>
<name>A0A813IIC0_POLGL</name>
<evidence type="ECO:0000259" key="2">
    <source>
        <dbReference type="Pfam" id="PF05050"/>
    </source>
</evidence>
<feature type="chain" id="PRO_5032765156" description="Methyltransferase FkbM domain-containing protein" evidence="1">
    <location>
        <begin position="20"/>
        <end position="316"/>
    </location>
</feature>
<sequence>MLNRRLLQLLGLAVAAASAASPQASCSDHAGAASASSALLQLSTQQQQELLTVSQVQDTSKDQQGPGYEHPAWLQACKTIYLDVGSNIGVMVRKLYEPESYPEATALPLFSSRFGPPNLRGLPSNVSGICALGFEPNPHRTSHLAELASNYSSKGWHVHFYPFAAWSGEGTMQFNIQNKPERADWGAKLVDKSAELSSTVEDLVSVRSIDLAAFVKSLPAQSVGLMKMDIEGAEYETLAHMLEKDVLCSDFIPEMFMEAHGWGDISHWTGSRTFEAVAEALSSASCSAETQRTKLNSLDDETYLMDDGVIKVDDEK</sequence>
<organism evidence="3 4">
    <name type="scientific">Polarella glacialis</name>
    <name type="common">Dinoflagellate</name>
    <dbReference type="NCBI Taxonomy" id="89957"/>
    <lineage>
        <taxon>Eukaryota</taxon>
        <taxon>Sar</taxon>
        <taxon>Alveolata</taxon>
        <taxon>Dinophyceae</taxon>
        <taxon>Suessiales</taxon>
        <taxon>Suessiaceae</taxon>
        <taxon>Polarella</taxon>
    </lineage>
</organism>